<keyword evidence="1" id="KW-0862">Zinc</keyword>
<sequence length="194" mass="21653">MAVRLVHLHLLVALSLCPSSVPKLSSKRSIHQSTMEMAGVRTALVLLPPVSVVLFVMAVRRLRAVARAQFARPPSSGSSSSSLRSYLAVEKGELPVALYRRSGGETEEPEPEHATECVFCLSGIEEGSEVRELECRHLFHRGCLDRWLLARPLATCPLCRCRLLAWAEEYDGEESDMMMFMACVHSRSSWLWPS</sequence>
<gene>
    <name evidence="5" type="ORF">GQ55_2G482200</name>
</gene>
<keyword evidence="1" id="KW-0863">Zinc-finger</keyword>
<name>A0A2T7F0D0_9POAL</name>
<feature type="signal peptide" evidence="3">
    <location>
        <begin position="1"/>
        <end position="22"/>
    </location>
</feature>
<dbReference type="InterPro" id="IPR001841">
    <property type="entry name" value="Znf_RING"/>
</dbReference>
<dbReference type="PANTHER" id="PTHR47662:SF1">
    <property type="entry name" value="RING-TYPE DOMAIN-CONTAINING PROTEIN"/>
    <property type="match status" value="1"/>
</dbReference>
<keyword evidence="2" id="KW-0812">Transmembrane</keyword>
<dbReference type="Gene3D" id="3.30.40.10">
    <property type="entry name" value="Zinc/RING finger domain, C3HC4 (zinc finger)"/>
    <property type="match status" value="1"/>
</dbReference>
<protein>
    <recommendedName>
        <fullName evidence="4">RING-type domain-containing protein</fullName>
    </recommendedName>
</protein>
<evidence type="ECO:0000256" key="1">
    <source>
        <dbReference type="PROSITE-ProRule" id="PRU00175"/>
    </source>
</evidence>
<dbReference type="Pfam" id="PF13639">
    <property type="entry name" value="zf-RING_2"/>
    <property type="match status" value="1"/>
</dbReference>
<feature type="domain" description="RING-type" evidence="4">
    <location>
        <begin position="117"/>
        <end position="160"/>
    </location>
</feature>
<feature type="transmembrane region" description="Helical" evidence="2">
    <location>
        <begin position="38"/>
        <end position="59"/>
    </location>
</feature>
<keyword evidence="2" id="KW-1133">Transmembrane helix</keyword>
<dbReference type="AlphaFoldDB" id="A0A2T7F0D0"/>
<evidence type="ECO:0000313" key="5">
    <source>
        <dbReference type="EMBL" id="PUZ73538.1"/>
    </source>
</evidence>
<keyword evidence="6" id="KW-1185">Reference proteome</keyword>
<proteinExistence type="predicted"/>
<dbReference type="Gramene" id="PUZ73538">
    <property type="protein sequence ID" value="PUZ73538"/>
    <property type="gene ID" value="GQ55_2G482200"/>
</dbReference>
<dbReference type="SUPFAM" id="SSF57850">
    <property type="entry name" value="RING/U-box"/>
    <property type="match status" value="1"/>
</dbReference>
<feature type="chain" id="PRO_5015757150" description="RING-type domain-containing protein" evidence="3">
    <location>
        <begin position="23"/>
        <end position="194"/>
    </location>
</feature>
<keyword evidence="1" id="KW-0479">Metal-binding</keyword>
<reference evidence="5 6" key="1">
    <citation type="submission" date="2018-04" db="EMBL/GenBank/DDBJ databases">
        <title>WGS assembly of Panicum hallii var. hallii HAL2.</title>
        <authorList>
            <person name="Lovell J."/>
            <person name="Jenkins J."/>
            <person name="Lowry D."/>
            <person name="Mamidi S."/>
            <person name="Sreedasyam A."/>
            <person name="Weng X."/>
            <person name="Barry K."/>
            <person name="Bonette J."/>
            <person name="Campitelli B."/>
            <person name="Daum C."/>
            <person name="Gordon S."/>
            <person name="Gould B."/>
            <person name="Lipzen A."/>
            <person name="MacQueen A."/>
            <person name="Palacio-Mejia J."/>
            <person name="Plott C."/>
            <person name="Shakirov E."/>
            <person name="Shu S."/>
            <person name="Yoshinaga Y."/>
            <person name="Zane M."/>
            <person name="Rokhsar D."/>
            <person name="Grimwood J."/>
            <person name="Schmutz J."/>
            <person name="Juenger T."/>
        </authorList>
    </citation>
    <scope>NUCLEOTIDE SEQUENCE [LARGE SCALE GENOMIC DNA]</scope>
    <source>
        <strain evidence="6">cv. HAL2</strain>
    </source>
</reference>
<evidence type="ECO:0000259" key="4">
    <source>
        <dbReference type="PROSITE" id="PS50089"/>
    </source>
</evidence>
<keyword evidence="2" id="KW-0472">Membrane</keyword>
<dbReference type="SMART" id="SM00184">
    <property type="entry name" value="RING"/>
    <property type="match status" value="1"/>
</dbReference>
<dbReference type="Proteomes" id="UP000244336">
    <property type="component" value="Chromosome 2"/>
</dbReference>
<keyword evidence="3" id="KW-0732">Signal</keyword>
<dbReference type="EMBL" id="CM009750">
    <property type="protein sequence ID" value="PUZ73538.1"/>
    <property type="molecule type" value="Genomic_DNA"/>
</dbReference>
<organism evidence="5 6">
    <name type="scientific">Panicum hallii var. hallii</name>
    <dbReference type="NCBI Taxonomy" id="1504633"/>
    <lineage>
        <taxon>Eukaryota</taxon>
        <taxon>Viridiplantae</taxon>
        <taxon>Streptophyta</taxon>
        <taxon>Embryophyta</taxon>
        <taxon>Tracheophyta</taxon>
        <taxon>Spermatophyta</taxon>
        <taxon>Magnoliopsida</taxon>
        <taxon>Liliopsida</taxon>
        <taxon>Poales</taxon>
        <taxon>Poaceae</taxon>
        <taxon>PACMAD clade</taxon>
        <taxon>Panicoideae</taxon>
        <taxon>Panicodae</taxon>
        <taxon>Paniceae</taxon>
        <taxon>Panicinae</taxon>
        <taxon>Panicum</taxon>
        <taxon>Panicum sect. Panicum</taxon>
    </lineage>
</organism>
<dbReference type="PANTHER" id="PTHR47662">
    <property type="entry name" value="RING-TYPE DOMAIN-CONTAINING PROTEIN"/>
    <property type="match status" value="1"/>
</dbReference>
<evidence type="ECO:0000256" key="2">
    <source>
        <dbReference type="SAM" id="Phobius"/>
    </source>
</evidence>
<accession>A0A2T7F0D0</accession>
<evidence type="ECO:0000313" key="6">
    <source>
        <dbReference type="Proteomes" id="UP000244336"/>
    </source>
</evidence>
<dbReference type="PROSITE" id="PS50089">
    <property type="entry name" value="ZF_RING_2"/>
    <property type="match status" value="1"/>
</dbReference>
<dbReference type="InterPro" id="IPR013083">
    <property type="entry name" value="Znf_RING/FYVE/PHD"/>
</dbReference>
<dbReference type="GO" id="GO:0008270">
    <property type="term" value="F:zinc ion binding"/>
    <property type="evidence" value="ECO:0007669"/>
    <property type="project" value="UniProtKB-KW"/>
</dbReference>
<dbReference type="OrthoDB" id="9984778at2759"/>
<evidence type="ECO:0000256" key="3">
    <source>
        <dbReference type="SAM" id="SignalP"/>
    </source>
</evidence>